<comment type="caution">
    <text evidence="1">The sequence shown here is derived from an EMBL/GenBank/DDBJ whole genome shotgun (WGS) entry which is preliminary data.</text>
</comment>
<organism evidence="1 2">
    <name type="scientific">Peronospora matthiolae</name>
    <dbReference type="NCBI Taxonomy" id="2874970"/>
    <lineage>
        <taxon>Eukaryota</taxon>
        <taxon>Sar</taxon>
        <taxon>Stramenopiles</taxon>
        <taxon>Oomycota</taxon>
        <taxon>Peronosporomycetes</taxon>
        <taxon>Peronosporales</taxon>
        <taxon>Peronosporaceae</taxon>
        <taxon>Peronospora</taxon>
    </lineage>
</organism>
<proteinExistence type="predicted"/>
<reference evidence="1" key="1">
    <citation type="submission" date="2024-01" db="EMBL/GenBank/DDBJ databases">
        <authorList>
            <person name="Webb A."/>
        </authorList>
    </citation>
    <scope>NUCLEOTIDE SEQUENCE</scope>
    <source>
        <strain evidence="1">Pm1</strain>
    </source>
</reference>
<dbReference type="AlphaFoldDB" id="A0AAV1TKA6"/>
<protein>
    <submittedName>
        <fullName evidence="1">Uncharacterized protein</fullName>
    </submittedName>
</protein>
<accession>A0AAV1TKA6</accession>
<evidence type="ECO:0000313" key="2">
    <source>
        <dbReference type="Proteomes" id="UP001162060"/>
    </source>
</evidence>
<sequence>MQSLHRIVVVGSRILRNTFTNEAVQLPAVLPRRKLNDFIDNRDDERGDDDCILAVDMLSREALFTQRLYMHVSWSTRIPHWRYSAFVAASRNWFSFATRS</sequence>
<evidence type="ECO:0000313" key="1">
    <source>
        <dbReference type="EMBL" id="CAK7922863.1"/>
    </source>
</evidence>
<gene>
    <name evidence="1" type="ORF">PM001_LOCUS8034</name>
</gene>
<dbReference type="EMBL" id="CAKLBY020000066">
    <property type="protein sequence ID" value="CAK7922863.1"/>
    <property type="molecule type" value="Genomic_DNA"/>
</dbReference>
<dbReference type="Proteomes" id="UP001162060">
    <property type="component" value="Unassembled WGS sequence"/>
</dbReference>
<name>A0AAV1TKA6_9STRA</name>